<keyword evidence="1" id="KW-0472">Membrane</keyword>
<dbReference type="RefSeq" id="WP_119835564.1">
    <property type="nucleotide sequence ID" value="NZ_CP032514.1"/>
</dbReference>
<gene>
    <name evidence="3" type="ORF">D5R93_11730</name>
</gene>
<name>A0ABM6Z5L5_9ACTO</name>
<dbReference type="Pfam" id="PF08666">
    <property type="entry name" value="SAF"/>
    <property type="match status" value="1"/>
</dbReference>
<keyword evidence="4" id="KW-1185">Reference proteome</keyword>
<keyword evidence="1" id="KW-1133">Transmembrane helix</keyword>
<feature type="domain" description="SAF" evidence="2">
    <location>
        <begin position="71"/>
        <end position="133"/>
    </location>
</feature>
<dbReference type="Gene3D" id="3.90.1210.10">
    <property type="entry name" value="Antifreeze-like/N-acetylneuraminic acid synthase C-terminal domain"/>
    <property type="match status" value="1"/>
</dbReference>
<accession>A0ABM6Z5L5</accession>
<feature type="transmembrane region" description="Helical" evidence="1">
    <location>
        <begin position="44"/>
        <end position="65"/>
    </location>
</feature>
<proteinExistence type="predicted"/>
<dbReference type="SMART" id="SM00858">
    <property type="entry name" value="SAF"/>
    <property type="match status" value="1"/>
</dbReference>
<reference evidence="3 4" key="1">
    <citation type="submission" date="2018-09" db="EMBL/GenBank/DDBJ databases">
        <authorList>
            <person name="Li J."/>
        </authorList>
    </citation>
    <scope>NUCLEOTIDE SEQUENCE [LARGE SCALE GENOMIC DNA]</scope>
    <source>
        <strain evidence="3 4">2129</strain>
    </source>
</reference>
<organism evidence="3 4">
    <name type="scientific">Actinomyces lilanjuaniae</name>
    <dbReference type="NCBI Taxonomy" id="2321394"/>
    <lineage>
        <taxon>Bacteria</taxon>
        <taxon>Bacillati</taxon>
        <taxon>Actinomycetota</taxon>
        <taxon>Actinomycetes</taxon>
        <taxon>Actinomycetales</taxon>
        <taxon>Actinomycetaceae</taxon>
        <taxon>Actinomyces</taxon>
    </lineage>
</organism>
<protein>
    <submittedName>
        <fullName evidence="3">Flagellar biosynthesis protein FlgA</fullName>
    </submittedName>
</protein>
<evidence type="ECO:0000313" key="3">
    <source>
        <dbReference type="EMBL" id="AYD90500.1"/>
    </source>
</evidence>
<keyword evidence="3" id="KW-0966">Cell projection</keyword>
<keyword evidence="3" id="KW-0282">Flagellum</keyword>
<keyword evidence="1" id="KW-0812">Transmembrane</keyword>
<evidence type="ECO:0000259" key="2">
    <source>
        <dbReference type="SMART" id="SM00858"/>
    </source>
</evidence>
<dbReference type="InterPro" id="IPR013974">
    <property type="entry name" value="SAF"/>
</dbReference>
<dbReference type="EMBL" id="CP032514">
    <property type="protein sequence ID" value="AYD90500.1"/>
    <property type="molecule type" value="Genomic_DNA"/>
</dbReference>
<sequence length="236" mass="23653">MAHPQDGRGRRRFARDWRGAGAVHAGQGAGAARLPTAPRERRPALAALAVLLILGGALLAGLLALRMGQRTEVLAAAGTIEAGQVITKDDLATTLVASDLSNLVPVDQAEQVIGQTARVEVSQGQLLDTSQVADGPLPGEGKQVVGVSLEAGRFPATGLSPGDVADVVDVNGRDVAVSGVQVLDAVPSSGADGEWTSGAVVSLIVDADDAVELSASAAAGDIAVVVTAPGRPVGED</sequence>
<dbReference type="Proteomes" id="UP000273001">
    <property type="component" value="Chromosome"/>
</dbReference>
<keyword evidence="3" id="KW-0969">Cilium</keyword>
<dbReference type="CDD" id="cd11614">
    <property type="entry name" value="SAF_CpaB_FlgA_like"/>
    <property type="match status" value="1"/>
</dbReference>
<evidence type="ECO:0000256" key="1">
    <source>
        <dbReference type="SAM" id="Phobius"/>
    </source>
</evidence>
<evidence type="ECO:0000313" key="4">
    <source>
        <dbReference type="Proteomes" id="UP000273001"/>
    </source>
</evidence>